<evidence type="ECO:0000256" key="3">
    <source>
        <dbReference type="ARBA" id="ARBA00022670"/>
    </source>
</evidence>
<dbReference type="OMA" id="FICETGM"/>
<evidence type="ECO:0000259" key="8">
    <source>
        <dbReference type="Pfam" id="PF12359"/>
    </source>
</evidence>
<keyword evidence="3" id="KW-0645">Protease</keyword>
<organism evidence="10 11">
    <name type="scientific">Hypholoma sublateritium (strain FD-334 SS-4)</name>
    <dbReference type="NCBI Taxonomy" id="945553"/>
    <lineage>
        <taxon>Eukaryota</taxon>
        <taxon>Fungi</taxon>
        <taxon>Dikarya</taxon>
        <taxon>Basidiomycota</taxon>
        <taxon>Agaricomycotina</taxon>
        <taxon>Agaricomycetes</taxon>
        <taxon>Agaricomycetidae</taxon>
        <taxon>Agaricales</taxon>
        <taxon>Agaricineae</taxon>
        <taxon>Strophariaceae</taxon>
        <taxon>Hypholoma</taxon>
    </lineage>
</organism>
<dbReference type="EC" id="3.4.19.12" evidence="2"/>
<name>A0A0D2NWN3_HYPSF</name>
<sequence length="3013" mass="341072">MDELQYAMNHVFLPPKLPQEHDPGPQASLGDIALCRFAYEAALQFPQYLAPCHQTQWNVVTKMLKNLLDTTKFSTRDDRVSRIVKLRVGEALAFHIRAQNAGLLLRKNSGSIIFEAFEVSPPPKDVMSEEGKLLCSYPGPAIEVPLGTSQNLSFVEQFVSFISNMDIDQLDTAQTTTKAGSTVQETRGTNDPKYITQLLMAILHGMGREASVERFTKRIADEVCWKSALNPWRRSPRWLVLRVAAQRMSESRGIYKQWMLFFHARLLQLFLDNNFSSDLLHVARVKTGRRAHKLGDTAPPLLLKMVKDVVQAVQLQLQERWSEEQQDQALSPAFVSNALATERDTKMSLDNSRAYLSEVLLPERSNGLPSPFEPTEKPRLRSLTIDTIFPDAFTRAAQADPYVALADFEDLVQDHLDSWTQQNLREESASITLKTCLEQYMSAAKHHYGSNAEDKSRMLLVIMDLWVALDVVVCFQHPLLLSYSPEIPASILEPLLVRTSISFDRAAKIERYLLARHADVDRTSTSIYASEITSTTFSVRYFDRTQSMQALKSSIESTATAQRASKRAELGDLNAEHTKLMRQIASIDCTYYTTTDRYGFSHERHDNRWCQKCKLERQANSMHIDVHEWPLSDKPLEAKATVFKLDCPSAFSIWRTLTYQILRDIGMRHVNVEGTAMYPLGDYAGLQSWARGKTSARITFASTTKSFLVSHYRKTSIPATEKDVCVNNGLNYRLCDNVNQEVTRMPFVIDLYPYCTLQLPERNSAYSLLQYAVTHTTHSHNSTIVKQGNCPVDLSIHEQLAFTNLRCGANLQWMNIVRELRTRTLTFSREEVHTLLMQAAWQMGPLGGDVNLRGWHTELGVAEFGSVLIQEATDLLLHVESNWMEGNTVKTIIYLTSRLLASAADAEVILHCYALLRRARKTTHEWMRQIVCKLQTVTDSEATIGEMQRRACEMAAICRASFDVGARDHLDALLSSAADAAILIECSIVIHDNTPHTTSDSPLGFQKLLHRDRRLAHFLELKLARQIHTNARGLDDAVASVWPSYRPGTGGWQNLPGPNARWTTSFTDPRPNQRSQQVHYNLLTGKLLIDGKPLGRLPHEILGHSTYQRIFGQIFFAFQKRDSDVKHLIIRAQDQMGRTLELIPPDILANDFPHFLTEDYAHWMDTATGVVEFRPLKQLWECTSLDWQLDFSQDAPSMMFHGEKRLQRLIDIRSQTFQGIANRLHSLEHATHLTITLDMDCQPARISIDLPRFRLSFFLNDNGELESCNMRNMVIDGNQCTGTMIGLENQLVLRHKDSDFARLPRSRLVIIPHGTVQFLLNRNHVSVTIDTNCQSQHQVVWHKYDIDTDLGLLVGGVNLTSRLFKIYLHALCSHSLPDPLTSQTGTDHALQELRGAGCFSFQQLEKIDIDLLRLIGEISPTRCYYPKHLRVMQTTEWSSQLPVLSQHRSFDNAASRILDYAQSLAIFPELCQEVSLQWRVRSDPVLMARAERHAIYYQGDIGSSSDSDRRYTSKDCIHNTDAEMEALKISHLVYTWPVGLTVEPSSYPNLQACATIPSSLLDSPPQHVSYSLDQGYEPLRNKVLSIVSSNIYDVDDSPAGCLSRSPNEEYYNFKARLQRHYQDLSGPRINDAVDRLMAQWPCYDPQTPFHSEDASQWFRTEAVISAAKKYFADCFANRELKAFVSRLSRVLQQHCIPSPLNIHNLSSLQFLPHFNPAHISDSSQLTLELVLSSRDAPLPYRIRASHKFGEIGAQSLPRGLGQPVDTTALGSLIEQFESNHTTVLHQVYRDRLTASRHELHGRRKSSIPNECTPSIGVCIEYRTRSQMRMASIFSSLCDTLSPITHAEEILKDAGLWPPISLRTVLELLGSATCLQCSTEWTEILIGFAEAIIEYQHAQHLVGFALRSEVHNFFKELDNAAFNWSDAREYPIWLLIQIQGNFITRPLQSQVAREMISPSLNKNTVLQLNMGEGKSHVIVPLVSAALADSQKLVRVVVLKPLAKQMFQLLVERLSGLPNRRVFYLPFSRDVKATSQTTQKIRGLFEECARVGGILVAQPEHILSFRLMVVDRTLSSEGSLNQIARELHATQGWLHSASRDILDESDELLHVRYQLIYTMDQQQPLDGSPDRWTIVEKIFDLVQQHMDILCAEFPEEVELVNHRSTIDKANFPHFRLLGASAAKALVSRVANDVMNGRVENVTFVGLGFQASLRSRVLSFMTIRDLDPPTLRTVRDTYETTGLWKGLLLLRGLLAHGILTYCLNSRRWRVDYGLDPKRSMLAVPYRAKDVPSMRSEFGHPDIVLCLTCLTYYYGGLTSDQVTECFELVNKLDNPSLEYESWVERGREGIPPAIRQIIGVNMKDVDTFNTKIIPVFQHNKGTIDFYLSQVVFPREAKEFPHKLGTSGWDLAETKVNFTTGFSGTNDNSDLLPTTISQSDPVNQLRTNAQVLEFILRPENNRYLCMQDGSGQPCSAADLLHKLVDEPKEIRVLLDVGAQMLEMTNQQLVEHWLSLTSVDVAAGVFFDDSDSLTVLTHTGLVEPLHSSTFIQRLHQCIVYLDDAHTRGTDLKLPPDFRAMVTLGPKVTKDKLVQGCMRMRNLGYGQSVVFCAPPEVDRYIRKLEKVEASAPVQVVDVLTWAMSNTCADIENHVPHFVQQGVYYNKRQGAYSAFSTSQVENIEALRNSWLEPAARELDDMYGGHNTEDGNIMDLVKSFPAMHDRLKMLGITEVRDRSMAEEQEREVSHEMEEEAQLERPPEIPAAVHELHTDVQTFVRRATISPTSKAFLPLLSPLFSANPALGLQNRVRAKHLLGTRDFMTTTLAKNEQSGLTDYLRPINWIVSHVSENGTLTLVVMSPHEVNLLLDDIRKRRRVRLHVYAPRTSQSMKSFDDLAFYCIPPLEHPPAGGASLLNNIGYQLNIWAGQLYFDSYEAYLRTCLLLGISSSDLADDGEAVGRDRFVSFDGRTLEMAAVCLFDKSPVIALQKLFGLRRKGMSFQSTHMGKVLQARLLFPDEFAT</sequence>
<evidence type="ECO:0000313" key="11">
    <source>
        <dbReference type="Proteomes" id="UP000054270"/>
    </source>
</evidence>
<dbReference type="InterPro" id="IPR027417">
    <property type="entry name" value="P-loop_NTPase"/>
</dbReference>
<proteinExistence type="predicted"/>
<dbReference type="GO" id="GO:0006508">
    <property type="term" value="P:proteolysis"/>
    <property type="evidence" value="ECO:0007669"/>
    <property type="project" value="UniProtKB-KW"/>
</dbReference>
<dbReference type="EMBL" id="KN817545">
    <property type="protein sequence ID" value="KJA23164.1"/>
    <property type="molecule type" value="Genomic_DNA"/>
</dbReference>
<keyword evidence="5" id="KW-0378">Hydrolase</keyword>
<dbReference type="GO" id="GO:0004843">
    <property type="term" value="F:cysteine-type deubiquitinase activity"/>
    <property type="evidence" value="ECO:0007669"/>
    <property type="project" value="UniProtKB-EC"/>
</dbReference>
<keyword evidence="4" id="KW-0833">Ubl conjugation pathway</keyword>
<evidence type="ECO:0000256" key="1">
    <source>
        <dbReference type="ARBA" id="ARBA00000707"/>
    </source>
</evidence>
<accession>A0A0D2NWN3</accession>
<evidence type="ECO:0000256" key="2">
    <source>
        <dbReference type="ARBA" id="ARBA00012759"/>
    </source>
</evidence>
<reference evidence="11" key="1">
    <citation type="submission" date="2014-04" db="EMBL/GenBank/DDBJ databases">
        <title>Evolutionary Origins and Diversification of the Mycorrhizal Mutualists.</title>
        <authorList>
            <consortium name="DOE Joint Genome Institute"/>
            <consortium name="Mycorrhizal Genomics Consortium"/>
            <person name="Kohler A."/>
            <person name="Kuo A."/>
            <person name="Nagy L.G."/>
            <person name="Floudas D."/>
            <person name="Copeland A."/>
            <person name="Barry K.W."/>
            <person name="Cichocki N."/>
            <person name="Veneault-Fourrey C."/>
            <person name="LaButti K."/>
            <person name="Lindquist E.A."/>
            <person name="Lipzen A."/>
            <person name="Lundell T."/>
            <person name="Morin E."/>
            <person name="Murat C."/>
            <person name="Riley R."/>
            <person name="Ohm R."/>
            <person name="Sun H."/>
            <person name="Tunlid A."/>
            <person name="Henrissat B."/>
            <person name="Grigoriev I.V."/>
            <person name="Hibbett D.S."/>
            <person name="Martin F."/>
        </authorList>
    </citation>
    <scope>NUCLEOTIDE SEQUENCE [LARGE SCALE GENOMIC DNA]</scope>
    <source>
        <strain evidence="11">FD-334 SS-4</strain>
    </source>
</reference>
<dbReference type="Proteomes" id="UP000054270">
    <property type="component" value="Unassembled WGS sequence"/>
</dbReference>
<dbReference type="InterPro" id="IPR051346">
    <property type="entry name" value="OTU_Deubiquitinase"/>
</dbReference>
<evidence type="ECO:0000256" key="6">
    <source>
        <dbReference type="ARBA" id="ARBA00022807"/>
    </source>
</evidence>
<evidence type="ECO:0000256" key="4">
    <source>
        <dbReference type="ARBA" id="ARBA00022786"/>
    </source>
</evidence>
<evidence type="ECO:0000259" key="7">
    <source>
        <dbReference type="Pfam" id="PF12340"/>
    </source>
</evidence>
<gene>
    <name evidence="10" type="ORF">HYPSUDRAFT_54564</name>
</gene>
<dbReference type="Pfam" id="PF12359">
    <property type="entry name" value="DUF3645"/>
    <property type="match status" value="1"/>
</dbReference>
<feature type="domain" description="DUF6606" evidence="9">
    <location>
        <begin position="8"/>
        <end position="268"/>
    </location>
</feature>
<evidence type="ECO:0000259" key="9">
    <source>
        <dbReference type="Pfam" id="PF20255"/>
    </source>
</evidence>
<evidence type="ECO:0000313" key="10">
    <source>
        <dbReference type="EMBL" id="KJA23164.1"/>
    </source>
</evidence>
<dbReference type="OrthoDB" id="3182339at2759"/>
<feature type="domain" description="DUF3645" evidence="8">
    <location>
        <begin position="2272"/>
        <end position="2304"/>
    </location>
</feature>
<dbReference type="PANTHER" id="PTHR13367:SF33">
    <property type="entry name" value="P-LOOP CONTAINING NUCLEOSIDE TRIPHOSPHATE HYDROLASE PROTEIN"/>
    <property type="match status" value="1"/>
</dbReference>
<dbReference type="Pfam" id="PF12340">
    <property type="entry name" value="DUF3638"/>
    <property type="match status" value="1"/>
</dbReference>
<protein>
    <recommendedName>
        <fullName evidence="2">ubiquitinyl hydrolase 1</fullName>
        <ecNumber evidence="2">3.4.19.12</ecNumber>
    </recommendedName>
</protein>
<dbReference type="PANTHER" id="PTHR13367">
    <property type="entry name" value="UBIQUITIN THIOESTERASE"/>
    <property type="match status" value="1"/>
</dbReference>
<dbReference type="SUPFAM" id="SSF52540">
    <property type="entry name" value="P-loop containing nucleoside triphosphate hydrolases"/>
    <property type="match status" value="1"/>
</dbReference>
<feature type="domain" description="DUF3638" evidence="7">
    <location>
        <begin position="1925"/>
        <end position="2145"/>
    </location>
</feature>
<keyword evidence="6" id="KW-0788">Thiol protease</keyword>
<dbReference type="InterPro" id="IPR046541">
    <property type="entry name" value="DUF6606"/>
</dbReference>
<evidence type="ECO:0000256" key="5">
    <source>
        <dbReference type="ARBA" id="ARBA00022801"/>
    </source>
</evidence>
<comment type="catalytic activity">
    <reaction evidence="1">
        <text>Thiol-dependent hydrolysis of ester, thioester, amide, peptide and isopeptide bonds formed by the C-terminal Gly of ubiquitin (a 76-residue protein attached to proteins as an intracellular targeting signal).</text>
        <dbReference type="EC" id="3.4.19.12"/>
    </reaction>
</comment>
<dbReference type="STRING" id="945553.A0A0D2NWN3"/>
<keyword evidence="11" id="KW-1185">Reference proteome</keyword>
<dbReference type="InterPro" id="IPR022099">
    <property type="entry name" value="DUF3638"/>
</dbReference>
<dbReference type="Pfam" id="PF20255">
    <property type="entry name" value="DUF6606"/>
    <property type="match status" value="1"/>
</dbReference>
<dbReference type="InterPro" id="IPR022105">
    <property type="entry name" value="DUF3645"/>
</dbReference>